<evidence type="ECO:0000313" key="6">
    <source>
        <dbReference type="EMBL" id="MXQ73239.1"/>
    </source>
</evidence>
<keyword evidence="3 4" id="KW-0472">Membrane</keyword>
<comment type="similarity">
    <text evidence="2">Belongs to the transpeptidase family.</text>
</comment>
<dbReference type="PANTHER" id="PTHR30627">
    <property type="entry name" value="PEPTIDOGLYCAN D,D-TRANSPEPTIDASE"/>
    <property type="match status" value="1"/>
</dbReference>
<dbReference type="InterPro" id="IPR001460">
    <property type="entry name" value="PCN-bd_Tpept"/>
</dbReference>
<organism evidence="6 7">
    <name type="scientific">Copranaerobaculum intestinale</name>
    <dbReference type="NCBI Taxonomy" id="2692629"/>
    <lineage>
        <taxon>Bacteria</taxon>
        <taxon>Bacillati</taxon>
        <taxon>Bacillota</taxon>
        <taxon>Erysipelotrichia</taxon>
        <taxon>Erysipelotrichales</taxon>
        <taxon>Erysipelotrichaceae</taxon>
        <taxon>Copranaerobaculum</taxon>
    </lineage>
</organism>
<sequence length="729" mass="80145">MNTKRSNRTITYLILVISLIGALVIANVLFTMVTGIHLHSGRNIKTAWGGSETSVNVVTASRGVIYDRSGKEVIAQDVETYKIVAIIDKRRKDGDKPAYVKDQKKTAKELAPILGMDEDEILNKLKTGVKNGSYQVEFGTKGKNLSIEQKEQVEALELPGIEFEKSAKRYYPNGKFASSLIGFASYDEKKKQLVGRMGLERFLNKELTGTDGKVKYRKDAAGNKLAGSEYVEKNAVNGANVTLTIDKNVQLALENALQKTMSEFDSANAWSIIMEVETGKILAYSGYPSFDLNELDIKDYRDLPSQYAYEPGSVMKAFTYAAAIDSGVYPAEDATFRSGTFNWGYSDEEGIYRSPTPVAGFSPIKDALDKDHGMVTYDKGFILSLNTGICELLTYHLKPEVFMDYLGKFGFFKPVGLYGLSGKEDVGLKNFTYPSDKLSTGFGQASSVTALQMVQAYTAILNDGKMVKPYVINKIEDSYTNETLYKGKTEVVGQPIKASTAHKIVDLMHHVVNDPDGSGQRYKMDDVDIIAKTGTGQIAKGASYSASTYINSVMAAAPYDNPKVLMYYAFESPQFLTYTGDYFKQAFREALIAENITGTSTSNEDSKKQNSAWKKFEMPSLVNHSLAYTENKMKNMNVNKVMIGDGNSVIKQYPAAGSSVVTSQNIFILTDGNNITMPNMLGWSRKDVASFWDITGIPITISGYGSVSEQSVAAGSVIDKATSIEVKLK</sequence>
<dbReference type="InterPro" id="IPR005311">
    <property type="entry name" value="PBP_dimer"/>
</dbReference>
<evidence type="ECO:0000256" key="3">
    <source>
        <dbReference type="ARBA" id="ARBA00023136"/>
    </source>
</evidence>
<dbReference type="CDD" id="cd06575">
    <property type="entry name" value="PASTA_Pbp2x-like_2"/>
    <property type="match status" value="1"/>
</dbReference>
<dbReference type="InterPro" id="IPR036138">
    <property type="entry name" value="PBP_dimer_sf"/>
</dbReference>
<protein>
    <submittedName>
        <fullName evidence="6">PASTA domain-containing protein</fullName>
    </submittedName>
</protein>
<dbReference type="SUPFAM" id="SSF54184">
    <property type="entry name" value="Penicillin-binding protein 2x (pbp-2x), c-terminal domain"/>
    <property type="match status" value="2"/>
</dbReference>
<dbReference type="GO" id="GO:0005886">
    <property type="term" value="C:plasma membrane"/>
    <property type="evidence" value="ECO:0007669"/>
    <property type="project" value="TreeGrafter"/>
</dbReference>
<dbReference type="InterPro" id="IPR050515">
    <property type="entry name" value="Beta-lactam/transpept"/>
</dbReference>
<dbReference type="GO" id="GO:0071555">
    <property type="term" value="P:cell wall organization"/>
    <property type="evidence" value="ECO:0007669"/>
    <property type="project" value="TreeGrafter"/>
</dbReference>
<gene>
    <name evidence="6" type="ORF">GSF08_04720</name>
</gene>
<dbReference type="Pfam" id="PF03793">
    <property type="entry name" value="PASTA"/>
    <property type="match status" value="2"/>
</dbReference>
<dbReference type="CDD" id="cd06576">
    <property type="entry name" value="PASTA_Pbp2x-like_1"/>
    <property type="match status" value="1"/>
</dbReference>
<evidence type="ECO:0000256" key="2">
    <source>
        <dbReference type="ARBA" id="ARBA00007171"/>
    </source>
</evidence>
<dbReference type="Gene3D" id="3.90.1310.10">
    <property type="entry name" value="Penicillin-binding protein 2a (Domain 2)"/>
    <property type="match status" value="1"/>
</dbReference>
<dbReference type="SUPFAM" id="SSF56519">
    <property type="entry name" value="Penicillin binding protein dimerisation domain"/>
    <property type="match status" value="1"/>
</dbReference>
<dbReference type="AlphaFoldDB" id="A0A6N8U9I7"/>
<dbReference type="InterPro" id="IPR012338">
    <property type="entry name" value="Beta-lactam/transpept-like"/>
</dbReference>
<keyword evidence="4" id="KW-0812">Transmembrane</keyword>
<evidence type="ECO:0000313" key="7">
    <source>
        <dbReference type="Proteomes" id="UP000434036"/>
    </source>
</evidence>
<dbReference type="GO" id="GO:0008658">
    <property type="term" value="F:penicillin binding"/>
    <property type="evidence" value="ECO:0007669"/>
    <property type="project" value="InterPro"/>
</dbReference>
<dbReference type="Pfam" id="PF03717">
    <property type="entry name" value="PBP_dimer"/>
    <property type="match status" value="1"/>
</dbReference>
<dbReference type="Pfam" id="PF00905">
    <property type="entry name" value="Transpeptidase"/>
    <property type="match status" value="1"/>
</dbReference>
<name>A0A6N8U9I7_9FIRM</name>
<accession>A0A6N8U9I7</accession>
<comment type="subcellular location">
    <subcellularLocation>
        <location evidence="1">Membrane</location>
    </subcellularLocation>
</comment>
<dbReference type="Proteomes" id="UP000434036">
    <property type="component" value="Unassembled WGS sequence"/>
</dbReference>
<evidence type="ECO:0000259" key="5">
    <source>
        <dbReference type="PROSITE" id="PS51178"/>
    </source>
</evidence>
<evidence type="ECO:0000256" key="1">
    <source>
        <dbReference type="ARBA" id="ARBA00004370"/>
    </source>
</evidence>
<dbReference type="InterPro" id="IPR005543">
    <property type="entry name" value="PASTA_dom"/>
</dbReference>
<reference evidence="6 7" key="1">
    <citation type="submission" date="2019-12" db="EMBL/GenBank/DDBJ databases">
        <authorList>
            <person name="Yang R."/>
        </authorList>
    </citation>
    <scope>NUCLEOTIDE SEQUENCE [LARGE SCALE GENOMIC DNA]</scope>
    <source>
        <strain evidence="6 7">DONG20-135</strain>
    </source>
</reference>
<dbReference type="PROSITE" id="PS51178">
    <property type="entry name" value="PASTA"/>
    <property type="match status" value="1"/>
</dbReference>
<feature type="transmembrane region" description="Helical" evidence="4">
    <location>
        <begin position="12"/>
        <end position="33"/>
    </location>
</feature>
<dbReference type="Gene3D" id="2.20.70.70">
    <property type="match status" value="1"/>
</dbReference>
<dbReference type="RefSeq" id="WP_160624655.1">
    <property type="nucleotide sequence ID" value="NZ_WUUQ01000001.1"/>
</dbReference>
<dbReference type="Gene3D" id="3.30.70.2110">
    <property type="match status" value="1"/>
</dbReference>
<dbReference type="SUPFAM" id="SSF56601">
    <property type="entry name" value="beta-lactamase/transpeptidase-like"/>
    <property type="match status" value="1"/>
</dbReference>
<proteinExistence type="inferred from homology"/>
<dbReference type="Gene3D" id="3.40.710.10">
    <property type="entry name" value="DD-peptidase/beta-lactamase superfamily"/>
    <property type="match status" value="1"/>
</dbReference>
<keyword evidence="4" id="KW-1133">Transmembrane helix</keyword>
<evidence type="ECO:0000256" key="4">
    <source>
        <dbReference type="SAM" id="Phobius"/>
    </source>
</evidence>
<reference evidence="6 7" key="2">
    <citation type="submission" date="2020-01" db="EMBL/GenBank/DDBJ databases">
        <title>Clostridiaceae sp. nov. isolated from the gut of human by culturomics.</title>
        <authorList>
            <person name="Chang Y."/>
        </authorList>
    </citation>
    <scope>NUCLEOTIDE SEQUENCE [LARGE SCALE GENOMIC DNA]</scope>
    <source>
        <strain evidence="6 7">DONG20-135</strain>
    </source>
</reference>
<dbReference type="PANTHER" id="PTHR30627:SF26">
    <property type="entry name" value="PENICILLIN-BINDING PROTEIN 2B"/>
    <property type="match status" value="1"/>
</dbReference>
<dbReference type="EMBL" id="WUUQ01000001">
    <property type="protein sequence ID" value="MXQ73239.1"/>
    <property type="molecule type" value="Genomic_DNA"/>
</dbReference>
<keyword evidence="7" id="KW-1185">Reference proteome</keyword>
<comment type="caution">
    <text evidence="6">The sequence shown here is derived from an EMBL/GenBank/DDBJ whole genome shotgun (WGS) entry which is preliminary data.</text>
</comment>
<dbReference type="SMART" id="SM00740">
    <property type="entry name" value="PASTA"/>
    <property type="match status" value="2"/>
</dbReference>
<feature type="domain" description="PASTA" evidence="5">
    <location>
        <begin position="671"/>
        <end position="729"/>
    </location>
</feature>